<dbReference type="InterPro" id="IPR047817">
    <property type="entry name" value="ABC2_TM_bact-type"/>
</dbReference>
<dbReference type="GO" id="GO:0140359">
    <property type="term" value="F:ABC-type transporter activity"/>
    <property type="evidence" value="ECO:0007669"/>
    <property type="project" value="InterPro"/>
</dbReference>
<dbReference type="InterPro" id="IPR013525">
    <property type="entry name" value="ABC2_TM"/>
</dbReference>
<dbReference type="AlphaFoldDB" id="A0A7G1G112"/>
<evidence type="ECO:0000256" key="2">
    <source>
        <dbReference type="ARBA" id="ARBA00022692"/>
    </source>
</evidence>
<evidence type="ECO:0000256" key="5">
    <source>
        <dbReference type="SAM" id="Phobius"/>
    </source>
</evidence>
<feature type="transmembrane region" description="Helical" evidence="5">
    <location>
        <begin position="349"/>
        <end position="369"/>
    </location>
</feature>
<evidence type="ECO:0000256" key="4">
    <source>
        <dbReference type="ARBA" id="ARBA00023136"/>
    </source>
</evidence>
<feature type="transmembrane region" description="Helical" evidence="5">
    <location>
        <begin position="228"/>
        <end position="249"/>
    </location>
</feature>
<keyword evidence="4 5" id="KW-0472">Membrane</keyword>
<evidence type="ECO:0000259" key="6">
    <source>
        <dbReference type="PROSITE" id="PS51012"/>
    </source>
</evidence>
<reference evidence="7 8" key="1">
    <citation type="submission" date="2018-06" db="EMBL/GenBank/DDBJ databases">
        <title>Genome sequencing of Oceanotoga sp. sy52.</title>
        <authorList>
            <person name="Mori K."/>
        </authorList>
    </citation>
    <scope>NUCLEOTIDE SEQUENCE [LARGE SCALE GENOMIC DNA]</scope>
    <source>
        <strain evidence="8">sy52</strain>
    </source>
</reference>
<dbReference type="RefSeq" id="WP_190615065.1">
    <property type="nucleotide sequence ID" value="NZ_AP018712.1"/>
</dbReference>
<keyword evidence="8" id="KW-1185">Reference proteome</keyword>
<feature type="transmembrane region" description="Helical" evidence="5">
    <location>
        <begin position="184"/>
        <end position="207"/>
    </location>
</feature>
<proteinExistence type="predicted"/>
<feature type="transmembrane region" description="Helical" evidence="5">
    <location>
        <begin position="261"/>
        <end position="283"/>
    </location>
</feature>
<comment type="subcellular location">
    <subcellularLocation>
        <location evidence="1">Membrane</location>
        <topology evidence="1">Multi-pass membrane protein</topology>
    </subcellularLocation>
</comment>
<organism evidence="7 8">
    <name type="scientific">Tepiditoga spiralis</name>
    <dbReference type="NCBI Taxonomy" id="2108365"/>
    <lineage>
        <taxon>Bacteria</taxon>
        <taxon>Thermotogati</taxon>
        <taxon>Thermotogota</taxon>
        <taxon>Thermotogae</taxon>
        <taxon>Petrotogales</taxon>
        <taxon>Petrotogaceae</taxon>
        <taxon>Tepiditoga</taxon>
    </lineage>
</organism>
<feature type="transmembrane region" description="Helical" evidence="5">
    <location>
        <begin position="20"/>
        <end position="39"/>
    </location>
</feature>
<dbReference type="PANTHER" id="PTHR43027">
    <property type="entry name" value="DOXORUBICIN RESISTANCE ABC TRANSPORTER PERMEASE PROTEIN DRRC-RELATED"/>
    <property type="match status" value="1"/>
</dbReference>
<dbReference type="EMBL" id="AP018712">
    <property type="protein sequence ID" value="BBE29921.1"/>
    <property type="molecule type" value="Genomic_DNA"/>
</dbReference>
<dbReference type="GO" id="GO:0016020">
    <property type="term" value="C:membrane"/>
    <property type="evidence" value="ECO:0007669"/>
    <property type="project" value="UniProtKB-SubCell"/>
</dbReference>
<dbReference type="Proteomes" id="UP000516361">
    <property type="component" value="Chromosome"/>
</dbReference>
<name>A0A7G1G112_9BACT</name>
<dbReference type="InParanoid" id="A0A7G1G112"/>
<feature type="domain" description="ABC transmembrane type-2" evidence="6">
    <location>
        <begin position="143"/>
        <end position="372"/>
    </location>
</feature>
<keyword evidence="2 5" id="KW-0812">Transmembrane</keyword>
<evidence type="ECO:0000313" key="7">
    <source>
        <dbReference type="EMBL" id="BBE29921.1"/>
    </source>
</evidence>
<evidence type="ECO:0000256" key="3">
    <source>
        <dbReference type="ARBA" id="ARBA00022989"/>
    </source>
</evidence>
<accession>A0A7G1G112</accession>
<dbReference type="InterPro" id="IPR052902">
    <property type="entry name" value="ABC-2_transporter"/>
</dbReference>
<gene>
    <name evidence="7" type="ORF">OSSY52_00620</name>
</gene>
<dbReference type="KEGG" id="ocy:OSSY52_00620"/>
<evidence type="ECO:0000313" key="8">
    <source>
        <dbReference type="Proteomes" id="UP000516361"/>
    </source>
</evidence>
<keyword evidence="3 5" id="KW-1133">Transmembrane helix</keyword>
<dbReference type="PROSITE" id="PS51012">
    <property type="entry name" value="ABC_TM2"/>
    <property type="match status" value="1"/>
</dbReference>
<dbReference type="Pfam" id="PF12698">
    <property type="entry name" value="ABC2_membrane_3"/>
    <property type="match status" value="1"/>
</dbReference>
<dbReference type="PANTHER" id="PTHR43027:SF2">
    <property type="entry name" value="TRANSPORT PERMEASE PROTEIN"/>
    <property type="match status" value="1"/>
</dbReference>
<protein>
    <submittedName>
        <fullName evidence="7">ABC transporter</fullName>
    </submittedName>
</protein>
<sequence>MKLFSLTKTMITDNFRQFEIVFWSIVFPAVFFLFFNALFSGVQNGDMNTNLKIGVYYEENLTGMAEQIFEGTFKEISKSNMIKFSTLKSKNEGINLIKEKKIDSFIVFPKNFNSLNLNMVFNLVKVPSIEFYYYPGNDSIFSKNIFKSIVDEMNVRIANKGKEFKVNSSEEAINLKKSLKYKDFLFPGILMMSILTISIFNMPIGIITDVESGIIKKLNTSPIKSYHYFFAFGLSNFLVLILSISLFYFEAYLLKVTNVIYSIQFIIFLIYSAITALSFGLLFASFFKKISTISVVSNVAYQMTIFLSGLYFSVKTTPWFIRWYVYFNPATYLVDGMRNLLEGKSVGGINYLIPAIWFVIGIVTFSINYKRVMKYE</sequence>
<evidence type="ECO:0000256" key="1">
    <source>
        <dbReference type="ARBA" id="ARBA00004141"/>
    </source>
</evidence>